<proteinExistence type="predicted"/>
<keyword evidence="3" id="KW-0808">Transferase</keyword>
<dbReference type="OrthoDB" id="5585464at2759"/>
<feature type="domain" description="tRNA (adenine(58)-N(1))-methyltransferase catalytic subunit TRM61 C-terminal" evidence="8">
    <location>
        <begin position="312"/>
        <end position="535"/>
    </location>
</feature>
<protein>
    <recommendedName>
        <fullName evidence="1">tRNA (adenine(58)-N(1))-methyltransferase</fullName>
        <ecNumber evidence="1">2.1.1.220</ecNumber>
    </recommendedName>
</protein>
<dbReference type="InterPro" id="IPR054151">
    <property type="entry name" value="TR61B_FKBP-like"/>
</dbReference>
<keyword evidence="2" id="KW-0489">Methyltransferase</keyword>
<evidence type="ECO:0000259" key="9">
    <source>
        <dbReference type="Pfam" id="PF21985"/>
    </source>
</evidence>
<dbReference type="CDD" id="cd02440">
    <property type="entry name" value="AdoMet_MTases"/>
    <property type="match status" value="1"/>
</dbReference>
<evidence type="ECO:0000256" key="6">
    <source>
        <dbReference type="ARBA" id="ARBA00048481"/>
    </source>
</evidence>
<dbReference type="RefSeq" id="XP_035697951.1">
    <property type="nucleotide sequence ID" value="XM_035842058.1"/>
</dbReference>
<gene>
    <name evidence="11" type="primary">LOC118431005</name>
</gene>
<dbReference type="FunFam" id="3.10.330.20:FF:000003">
    <property type="entry name" value="tRNA (Adenine(58)-N(1))-methyltransferase, mitochondrial isoform X1"/>
    <property type="match status" value="1"/>
</dbReference>
<dbReference type="OMA" id="MWILDER"/>
<dbReference type="GO" id="GO:0005739">
    <property type="term" value="C:mitochondrion"/>
    <property type="evidence" value="ECO:0000318"/>
    <property type="project" value="GO_Central"/>
</dbReference>
<dbReference type="PANTHER" id="PTHR12133:SF1">
    <property type="entry name" value="TRNA (ADENINE(58)-N(1))-METHYLTRANSFERASE, MITOCHONDRIAL"/>
    <property type="match status" value="1"/>
</dbReference>
<comment type="catalytic activity">
    <reaction evidence="6">
        <text>an adenosine in mRNA + S-adenosyl-L-methionine = an N(1)-methyladenosine in mRNA + S-adenosyl-L-homocysteine + H(+)</text>
        <dbReference type="Rhea" id="RHEA:55392"/>
        <dbReference type="Rhea" id="RHEA-COMP:12414"/>
        <dbReference type="Rhea" id="RHEA-COMP:12415"/>
        <dbReference type="ChEBI" id="CHEBI:15378"/>
        <dbReference type="ChEBI" id="CHEBI:57856"/>
        <dbReference type="ChEBI" id="CHEBI:59789"/>
        <dbReference type="ChEBI" id="CHEBI:74411"/>
        <dbReference type="ChEBI" id="CHEBI:74491"/>
    </reaction>
</comment>
<dbReference type="GO" id="GO:0030488">
    <property type="term" value="P:tRNA methylation"/>
    <property type="evidence" value="ECO:0000318"/>
    <property type="project" value="GO_Central"/>
</dbReference>
<sequence>MMQLYRHVGCHLKCQAVVCRVRKRMVQNGQSYDQRSPGVLFARLFSTERDHAKDEKQQEGRLEDEKNKGSEMLESSPQPSYPSDSPQEPTAGSDQDQELGMQPMGRRLRGRPLSPFQRVTGFMPPDFWKSKAADLGAFEMESAQKSSNESESLKEGKISHKTSNETRTENNKVFQDDRMDKDYDDQLSGMKDEKDLSSTGRSNLFPFDLNFNLPNFKVFKSPVKQLPLRVGEAIIAELKEQKEVQHFCKMWILGDKRKVNSKHGMILFEDIIGKNPGDTYITSTGTEMIIRRPSLEEFTLQMKKIAAIPHPKNNNTALCLLDVSPGDWVLECGTGSGAMTLFLSRAVGVTGRVISFDSKEDHLNRAKRNYRLWMDSWKLSHETDWPDNVTFHQADVINATDKVKHLLDGAFLDMLTPNIGLRAVLPIIKPGKVIACHIVNMTQVVDLVASILKHQLPVVVEQVLEVEHRNWLVTPARHYTGRLIYKPGSTSHGEISSDEEQGSSTQEENGEQITEDTAFLTRPSIKQDYHTGFLVKLRVYSDTRHSRFTM</sequence>
<evidence type="ECO:0000313" key="10">
    <source>
        <dbReference type="Proteomes" id="UP000001554"/>
    </source>
</evidence>
<dbReference type="KEGG" id="bfo:118431005"/>
<feature type="compositionally biased region" description="Basic and acidic residues" evidence="7">
    <location>
        <begin position="151"/>
        <end position="181"/>
    </location>
</feature>
<dbReference type="AlphaFoldDB" id="A0A9J7NCL3"/>
<evidence type="ECO:0000256" key="3">
    <source>
        <dbReference type="ARBA" id="ARBA00022679"/>
    </source>
</evidence>
<evidence type="ECO:0000256" key="4">
    <source>
        <dbReference type="ARBA" id="ARBA00022691"/>
    </source>
</evidence>
<evidence type="ECO:0000256" key="5">
    <source>
        <dbReference type="ARBA" id="ARBA00022694"/>
    </source>
</evidence>
<dbReference type="InterPro" id="IPR049470">
    <property type="entry name" value="TRM61_C"/>
</dbReference>
<feature type="region of interest" description="Disordered" evidence="7">
    <location>
        <begin position="49"/>
        <end position="99"/>
    </location>
</feature>
<feature type="compositionally biased region" description="Low complexity" evidence="7">
    <location>
        <begin position="74"/>
        <end position="89"/>
    </location>
</feature>
<dbReference type="SUPFAM" id="SSF53335">
    <property type="entry name" value="S-adenosyl-L-methionine-dependent methyltransferases"/>
    <property type="match status" value="1"/>
</dbReference>
<dbReference type="PANTHER" id="PTHR12133">
    <property type="entry name" value="TRNA (ADENINE(58)-N(1))-METHYLTRANSFERASE"/>
    <property type="match status" value="1"/>
</dbReference>
<reference evidence="11" key="2">
    <citation type="submission" date="2025-08" db="UniProtKB">
        <authorList>
            <consortium name="RefSeq"/>
        </authorList>
    </citation>
    <scope>IDENTIFICATION</scope>
    <source>
        <strain evidence="11">S238N-H82</strain>
        <tissue evidence="11">Testes</tissue>
    </source>
</reference>
<keyword evidence="4" id="KW-0949">S-adenosyl-L-methionine</keyword>
<reference evidence="10" key="1">
    <citation type="journal article" date="2020" name="Nat. Ecol. Evol.">
        <title>Deeply conserved synteny resolves early events in vertebrate evolution.</title>
        <authorList>
            <person name="Simakov O."/>
            <person name="Marletaz F."/>
            <person name="Yue J.X."/>
            <person name="O'Connell B."/>
            <person name="Jenkins J."/>
            <person name="Brandt A."/>
            <person name="Calef R."/>
            <person name="Tung C.H."/>
            <person name="Huang T.K."/>
            <person name="Schmutz J."/>
            <person name="Satoh N."/>
            <person name="Yu J.K."/>
            <person name="Putnam N.H."/>
            <person name="Green R.E."/>
            <person name="Rokhsar D.S."/>
        </authorList>
    </citation>
    <scope>NUCLEOTIDE SEQUENCE [LARGE SCALE GENOMIC DNA]</scope>
    <source>
        <strain evidence="10">S238N-H82</strain>
    </source>
</reference>
<feature type="domain" description="TR61B FKBP-like" evidence="9">
    <location>
        <begin position="230"/>
        <end position="285"/>
    </location>
</feature>
<keyword evidence="5" id="KW-0819">tRNA processing</keyword>
<dbReference type="PROSITE" id="PS51620">
    <property type="entry name" value="SAM_TRM61"/>
    <property type="match status" value="1"/>
</dbReference>
<evidence type="ECO:0000256" key="7">
    <source>
        <dbReference type="SAM" id="MobiDB-lite"/>
    </source>
</evidence>
<evidence type="ECO:0000313" key="11">
    <source>
        <dbReference type="RefSeq" id="XP_035697951.1"/>
    </source>
</evidence>
<organism evidence="10 11">
    <name type="scientific">Branchiostoma floridae</name>
    <name type="common">Florida lancelet</name>
    <name type="synonym">Amphioxus</name>
    <dbReference type="NCBI Taxonomy" id="7739"/>
    <lineage>
        <taxon>Eukaryota</taxon>
        <taxon>Metazoa</taxon>
        <taxon>Chordata</taxon>
        <taxon>Cephalochordata</taxon>
        <taxon>Leptocardii</taxon>
        <taxon>Amphioxiformes</taxon>
        <taxon>Branchiostomatidae</taxon>
        <taxon>Branchiostoma</taxon>
    </lineage>
</organism>
<dbReference type="InterPro" id="IPR029063">
    <property type="entry name" value="SAM-dependent_MTases_sf"/>
</dbReference>
<evidence type="ECO:0000259" key="8">
    <source>
        <dbReference type="Pfam" id="PF08704"/>
    </source>
</evidence>
<dbReference type="GeneID" id="118431005"/>
<feature type="region of interest" description="Disordered" evidence="7">
    <location>
        <begin position="487"/>
        <end position="517"/>
    </location>
</feature>
<dbReference type="Pfam" id="PF21985">
    <property type="entry name" value="TR61B_FKBP-like"/>
    <property type="match status" value="1"/>
</dbReference>
<dbReference type="EC" id="2.1.1.220" evidence="1"/>
<evidence type="ECO:0000256" key="1">
    <source>
        <dbReference type="ARBA" id="ARBA00012796"/>
    </source>
</evidence>
<feature type="region of interest" description="Disordered" evidence="7">
    <location>
        <begin position="141"/>
        <end position="196"/>
    </location>
</feature>
<dbReference type="InterPro" id="IPR014816">
    <property type="entry name" value="tRNA_MeTrfase_Gcd14"/>
</dbReference>
<dbReference type="Gene3D" id="3.10.330.20">
    <property type="match status" value="1"/>
</dbReference>
<dbReference type="GO" id="GO:0160107">
    <property type="term" value="F:tRNA (adenine(58)-N1)-methyltransferase activity"/>
    <property type="evidence" value="ECO:0007669"/>
    <property type="project" value="UniProtKB-EC"/>
</dbReference>
<dbReference type="Gene3D" id="3.40.50.150">
    <property type="entry name" value="Vaccinia Virus protein VP39"/>
    <property type="match status" value="1"/>
</dbReference>
<evidence type="ECO:0000256" key="2">
    <source>
        <dbReference type="ARBA" id="ARBA00022603"/>
    </source>
</evidence>
<name>A0A9J7NCL3_BRAFL</name>
<feature type="compositionally biased region" description="Basic and acidic residues" evidence="7">
    <location>
        <begin position="49"/>
        <end position="71"/>
    </location>
</feature>
<keyword evidence="10" id="KW-1185">Reference proteome</keyword>
<accession>A0A9J7NCL3</accession>
<dbReference type="GO" id="GO:0031515">
    <property type="term" value="C:tRNA (m1A) methyltransferase complex"/>
    <property type="evidence" value="ECO:0000318"/>
    <property type="project" value="GO_Central"/>
</dbReference>
<dbReference type="Proteomes" id="UP000001554">
    <property type="component" value="Chromosome 1"/>
</dbReference>
<dbReference type="Pfam" id="PF08704">
    <property type="entry name" value="GCD14"/>
    <property type="match status" value="1"/>
</dbReference>